<dbReference type="InterPro" id="IPR013057">
    <property type="entry name" value="AA_transpt_TM"/>
</dbReference>
<evidence type="ECO:0000256" key="2">
    <source>
        <dbReference type="ARBA" id="ARBA00008066"/>
    </source>
</evidence>
<dbReference type="PANTHER" id="PTHR22950">
    <property type="entry name" value="AMINO ACID TRANSPORTER"/>
    <property type="match status" value="1"/>
</dbReference>
<dbReference type="Proteomes" id="UP000054454">
    <property type="component" value="Unassembled WGS sequence"/>
</dbReference>
<keyword evidence="4 6" id="KW-1133">Transmembrane helix</keyword>
<dbReference type="VEuPathDB" id="FungiDB:T552_02053"/>
<feature type="transmembrane region" description="Helical" evidence="6">
    <location>
        <begin position="344"/>
        <end position="367"/>
    </location>
</feature>
<dbReference type="GO" id="GO:0015179">
    <property type="term" value="F:L-amino acid transmembrane transporter activity"/>
    <property type="evidence" value="ECO:0007669"/>
    <property type="project" value="TreeGrafter"/>
</dbReference>
<evidence type="ECO:0000256" key="4">
    <source>
        <dbReference type="ARBA" id="ARBA00022989"/>
    </source>
</evidence>
<evidence type="ECO:0000256" key="1">
    <source>
        <dbReference type="ARBA" id="ARBA00004141"/>
    </source>
</evidence>
<gene>
    <name evidence="8" type="ORF">T552_02053</name>
</gene>
<feature type="transmembrane region" description="Helical" evidence="6">
    <location>
        <begin position="176"/>
        <end position="200"/>
    </location>
</feature>
<feature type="transmembrane region" description="Helical" evidence="6">
    <location>
        <begin position="299"/>
        <end position="323"/>
    </location>
</feature>
<accession>A0A0W4ZGW8</accession>
<dbReference type="OrthoDB" id="294730at2759"/>
<feature type="domain" description="Amino acid transporter transmembrane" evidence="7">
    <location>
        <begin position="39"/>
        <end position="428"/>
    </location>
</feature>
<dbReference type="AlphaFoldDB" id="A0A0W4ZGW8"/>
<feature type="transmembrane region" description="Helical" evidence="6">
    <location>
        <begin position="406"/>
        <end position="428"/>
    </location>
</feature>
<evidence type="ECO:0000256" key="3">
    <source>
        <dbReference type="ARBA" id="ARBA00022692"/>
    </source>
</evidence>
<feature type="transmembrane region" description="Helical" evidence="6">
    <location>
        <begin position="220"/>
        <end position="242"/>
    </location>
</feature>
<reference evidence="9" key="1">
    <citation type="journal article" date="2016" name="Nat. Commun.">
        <title>Genome analysis of three Pneumocystis species reveals adaptation mechanisms to life exclusively in mammalian hosts.</title>
        <authorList>
            <person name="Ma L."/>
            <person name="Chen Z."/>
            <person name="Huang D.W."/>
            <person name="Kutty G."/>
            <person name="Ishihara M."/>
            <person name="Wang H."/>
            <person name="Abouelleil A."/>
            <person name="Bishop L."/>
            <person name="Davey E."/>
            <person name="Deng R."/>
            <person name="Deng X."/>
            <person name="Fan L."/>
            <person name="Fantoni G."/>
            <person name="Fitzgerald M."/>
            <person name="Gogineni E."/>
            <person name="Goldberg J.M."/>
            <person name="Handley G."/>
            <person name="Hu X."/>
            <person name="Huber C."/>
            <person name="Jiao X."/>
            <person name="Jones K."/>
            <person name="Levin J.Z."/>
            <person name="Liu Y."/>
            <person name="Macdonald P."/>
            <person name="Melnikov A."/>
            <person name="Raley C."/>
            <person name="Sassi M."/>
            <person name="Sherman B.T."/>
            <person name="Song X."/>
            <person name="Sykes S."/>
            <person name="Tran B."/>
            <person name="Walsh L."/>
            <person name="Xia Y."/>
            <person name="Yang J."/>
            <person name="Young S."/>
            <person name="Zeng Q."/>
            <person name="Zheng X."/>
            <person name="Stephens R."/>
            <person name="Nusbaum C."/>
            <person name="Birren B.W."/>
            <person name="Azadi P."/>
            <person name="Lempicki R.A."/>
            <person name="Cuomo C.A."/>
            <person name="Kovacs J.A."/>
        </authorList>
    </citation>
    <scope>NUCLEOTIDE SEQUENCE [LARGE SCALE GENOMIC DNA]</scope>
    <source>
        <strain evidence="9">B80</strain>
    </source>
</reference>
<name>A0A0W4ZGW8_PNEC8</name>
<sequence length="448" mass="50446">MTQEANSEKTNYPEFPVKDKFYGEKNPFEDESEGVKYRTMSWMHTGVLMTAETISLGVLSLPSMYATLGINLGLFFVILLGIVATYTGYVLGQFKARYPFVYNMSDVAYIMCGPIGRKFIGVCQIVFLISAMGSHVLTGGIVFNTITNHATCTIIFTFLTAIICMLFSLPRTFKFVSYYSIASFASIMISVYLIIFAVSIGKRPADITFGIPKDTTFFRAFSSITNIIFAYGGHVIFFSLISEMKNPSDYVKSLFMLQVCDIFVYLSVVIIYIYVGDKEFKRLSYVTALSAASPLIRKIAYGISIPTVIISGSISGHVSAKYIMVYISKWCKDLLYMRNYKFTLIWLSVCSTVWLISWFIAEIVPIYNDLLGLIGSLFISWFTYGTGGIFWLYLEKGRYFVSKKSTFLFVVNTLIVVLSFFTMCMGVYSNAVAIHNNRVIKGVFSCVE</sequence>
<keyword evidence="5 6" id="KW-0472">Membrane</keyword>
<dbReference type="GO" id="GO:0016020">
    <property type="term" value="C:membrane"/>
    <property type="evidence" value="ECO:0007669"/>
    <property type="project" value="UniProtKB-SubCell"/>
</dbReference>
<evidence type="ECO:0000259" key="7">
    <source>
        <dbReference type="Pfam" id="PF01490"/>
    </source>
</evidence>
<dbReference type="Pfam" id="PF01490">
    <property type="entry name" value="Aa_trans"/>
    <property type="match status" value="1"/>
</dbReference>
<protein>
    <recommendedName>
        <fullName evidence="7">Amino acid transporter transmembrane domain-containing protein</fullName>
    </recommendedName>
</protein>
<comment type="subcellular location">
    <subcellularLocation>
        <location evidence="1">Membrane</location>
        <topology evidence="1">Multi-pass membrane protein</topology>
    </subcellularLocation>
</comment>
<keyword evidence="3 6" id="KW-0812">Transmembrane</keyword>
<feature type="transmembrane region" description="Helical" evidence="6">
    <location>
        <begin position="72"/>
        <end position="92"/>
    </location>
</feature>
<feature type="transmembrane region" description="Helical" evidence="6">
    <location>
        <begin position="148"/>
        <end position="169"/>
    </location>
</feature>
<dbReference type="EMBL" id="LFVZ01000009">
    <property type="protein sequence ID" value="KTW27611.1"/>
    <property type="molecule type" value="Genomic_DNA"/>
</dbReference>
<evidence type="ECO:0000256" key="6">
    <source>
        <dbReference type="SAM" id="Phobius"/>
    </source>
</evidence>
<comment type="caution">
    <text evidence="8">The sequence shown here is derived from an EMBL/GenBank/DDBJ whole genome shotgun (WGS) entry which is preliminary data.</text>
</comment>
<dbReference type="RefSeq" id="XP_018225493.1">
    <property type="nucleotide sequence ID" value="XM_018370609.1"/>
</dbReference>
<feature type="transmembrane region" description="Helical" evidence="6">
    <location>
        <begin position="373"/>
        <end position="394"/>
    </location>
</feature>
<evidence type="ECO:0000256" key="5">
    <source>
        <dbReference type="ARBA" id="ARBA00023136"/>
    </source>
</evidence>
<dbReference type="GeneID" id="28936812"/>
<evidence type="ECO:0000313" key="9">
    <source>
        <dbReference type="Proteomes" id="UP000054454"/>
    </source>
</evidence>
<organism evidence="8 9">
    <name type="scientific">Pneumocystis carinii (strain B80)</name>
    <name type="common">Rat pneumocystis pneumonia agent</name>
    <name type="synonym">Pneumocystis carinii f. sp. carinii</name>
    <dbReference type="NCBI Taxonomy" id="1408658"/>
    <lineage>
        <taxon>Eukaryota</taxon>
        <taxon>Fungi</taxon>
        <taxon>Dikarya</taxon>
        <taxon>Ascomycota</taxon>
        <taxon>Taphrinomycotina</taxon>
        <taxon>Pneumocystomycetes</taxon>
        <taxon>Pneumocystaceae</taxon>
        <taxon>Pneumocystis</taxon>
    </lineage>
</organism>
<feature type="transmembrane region" description="Helical" evidence="6">
    <location>
        <begin position="119"/>
        <end position="142"/>
    </location>
</feature>
<proteinExistence type="inferred from homology"/>
<evidence type="ECO:0000313" key="8">
    <source>
        <dbReference type="EMBL" id="KTW27611.1"/>
    </source>
</evidence>
<comment type="similarity">
    <text evidence="2">Belongs to the amino acid/polyamine transporter 2 family.</text>
</comment>
<feature type="transmembrane region" description="Helical" evidence="6">
    <location>
        <begin position="254"/>
        <end position="275"/>
    </location>
</feature>
<keyword evidence="9" id="KW-1185">Reference proteome</keyword>
<feature type="transmembrane region" description="Helical" evidence="6">
    <location>
        <begin position="46"/>
        <end position="66"/>
    </location>
</feature>
<dbReference type="PANTHER" id="PTHR22950:SF479">
    <property type="entry name" value="AMINO ACID TRANSPORTER (EUROFUNG)-RELATED"/>
    <property type="match status" value="1"/>
</dbReference>